<dbReference type="AlphaFoldDB" id="A0A6G9YFY0"/>
<reference evidence="3 4" key="1">
    <citation type="journal article" date="2019" name="ACS Chem. Biol.">
        <title>Identification and Mobilization of a Cryptic Antibiotic Biosynthesis Gene Locus from a Human-Pathogenic Nocardia Isolate.</title>
        <authorList>
            <person name="Herisse M."/>
            <person name="Ishida K."/>
            <person name="Porter J.L."/>
            <person name="Howden B."/>
            <person name="Hertweck C."/>
            <person name="Stinear T.P."/>
            <person name="Pidot S.J."/>
        </authorList>
    </citation>
    <scope>NUCLEOTIDE SEQUENCE [LARGE SCALE GENOMIC DNA]</scope>
    <source>
        <strain evidence="3 4">AUSMDU00012717</strain>
    </source>
</reference>
<gene>
    <name evidence="3" type="ORF">F5544_20565</name>
</gene>
<comment type="similarity">
    <text evidence="1">Belongs to the AHA1 family.</text>
</comment>
<dbReference type="CDD" id="cd08891">
    <property type="entry name" value="SRPBCC_CalC"/>
    <property type="match status" value="1"/>
</dbReference>
<dbReference type="Proteomes" id="UP000503540">
    <property type="component" value="Chromosome"/>
</dbReference>
<dbReference type="InterPro" id="IPR023393">
    <property type="entry name" value="START-like_dom_sf"/>
</dbReference>
<feature type="domain" description="Activator of Hsp90 ATPase homologue 1/2-like C-terminal" evidence="2">
    <location>
        <begin position="17"/>
        <end position="132"/>
    </location>
</feature>
<dbReference type="Gene3D" id="3.30.530.20">
    <property type="match status" value="1"/>
</dbReference>
<name>A0A6G9YFY0_9NOCA</name>
<sequence length="159" mass="17628">MTQQLSDKEIRVELTVDAPPERAYEVFTTGIDSWWPRGHHIGKGQLAEEVVEPRAGGRCFGREADGTECAWGTVLVWDPPRHFAFSWEIGLDWQHDPDPARASRVDVTFEPLEPGRTAVTLVHSEFENHGKGWEAMRDSVGGEGGWPGMANTYAEAVAA</sequence>
<keyword evidence="4" id="KW-1185">Reference proteome</keyword>
<dbReference type="KEGG" id="nah:F5544_20565"/>
<dbReference type="SUPFAM" id="SSF55961">
    <property type="entry name" value="Bet v1-like"/>
    <property type="match status" value="1"/>
</dbReference>
<dbReference type="InterPro" id="IPR013538">
    <property type="entry name" value="ASHA1/2-like_C"/>
</dbReference>
<dbReference type="RefSeq" id="WP_167474725.1">
    <property type="nucleotide sequence ID" value="NZ_CP046172.1"/>
</dbReference>
<dbReference type="EMBL" id="CP046172">
    <property type="protein sequence ID" value="QIS11977.1"/>
    <property type="molecule type" value="Genomic_DNA"/>
</dbReference>
<accession>A0A6G9YFY0</accession>
<evidence type="ECO:0000313" key="4">
    <source>
        <dbReference type="Proteomes" id="UP000503540"/>
    </source>
</evidence>
<proteinExistence type="inferred from homology"/>
<evidence type="ECO:0000256" key="1">
    <source>
        <dbReference type="ARBA" id="ARBA00006817"/>
    </source>
</evidence>
<organism evidence="3 4">
    <name type="scientific">Nocardia arthritidis</name>
    <dbReference type="NCBI Taxonomy" id="228602"/>
    <lineage>
        <taxon>Bacteria</taxon>
        <taxon>Bacillati</taxon>
        <taxon>Actinomycetota</taxon>
        <taxon>Actinomycetes</taxon>
        <taxon>Mycobacteriales</taxon>
        <taxon>Nocardiaceae</taxon>
        <taxon>Nocardia</taxon>
    </lineage>
</organism>
<evidence type="ECO:0000313" key="3">
    <source>
        <dbReference type="EMBL" id="QIS11977.1"/>
    </source>
</evidence>
<protein>
    <submittedName>
        <fullName evidence="3">ATPase</fullName>
    </submittedName>
</protein>
<evidence type="ECO:0000259" key="2">
    <source>
        <dbReference type="Pfam" id="PF08327"/>
    </source>
</evidence>
<dbReference type="Pfam" id="PF08327">
    <property type="entry name" value="AHSA1"/>
    <property type="match status" value="1"/>
</dbReference>